<protein>
    <submittedName>
        <fullName evidence="1">Uncharacterized protein</fullName>
    </submittedName>
</protein>
<dbReference type="Proteomes" id="UP000000674">
    <property type="component" value="Chromosome"/>
</dbReference>
<evidence type="ECO:0000313" key="1">
    <source>
        <dbReference type="EMBL" id="ABK14515.1"/>
    </source>
</evidence>
<name>A0B741_METTP</name>
<dbReference type="KEGG" id="mtp:Mthe_0725"/>
<keyword evidence="2" id="KW-1185">Reference proteome</keyword>
<proteinExistence type="predicted"/>
<accession>A0B741</accession>
<dbReference type="STRING" id="349307.Mthe_0725"/>
<organism evidence="1 2">
    <name type="scientific">Methanothrix thermoacetophila (strain DSM 6194 / JCM 14653 / NBRC 101360 / PT)</name>
    <name type="common">Methanosaeta thermophila</name>
    <dbReference type="NCBI Taxonomy" id="349307"/>
    <lineage>
        <taxon>Archaea</taxon>
        <taxon>Methanobacteriati</taxon>
        <taxon>Methanobacteriota</taxon>
        <taxon>Stenosarchaea group</taxon>
        <taxon>Methanomicrobia</taxon>
        <taxon>Methanotrichales</taxon>
        <taxon>Methanotrichaceae</taxon>
        <taxon>Methanothrix</taxon>
    </lineage>
</organism>
<evidence type="ECO:0000313" key="2">
    <source>
        <dbReference type="Proteomes" id="UP000000674"/>
    </source>
</evidence>
<reference evidence="1 2" key="1">
    <citation type="submission" date="2006-10" db="EMBL/GenBank/DDBJ databases">
        <title>Complete sequence of Methanosaeta thermophila PT.</title>
        <authorList>
            <consortium name="US DOE Joint Genome Institute"/>
            <person name="Copeland A."/>
            <person name="Lucas S."/>
            <person name="Lapidus A."/>
            <person name="Barry K."/>
            <person name="Detter J.C."/>
            <person name="Glavina del Rio T."/>
            <person name="Hammon N."/>
            <person name="Israni S."/>
            <person name="Pitluck S."/>
            <person name="Chain P."/>
            <person name="Malfatti S."/>
            <person name="Shin M."/>
            <person name="Vergez L."/>
            <person name="Schmutz J."/>
            <person name="Larimer F."/>
            <person name="Land M."/>
            <person name="Hauser L."/>
            <person name="Kyrpides N."/>
            <person name="Kim E."/>
            <person name="Smith K.S."/>
            <person name="Ingram-Smith C."/>
            <person name="Richardson P."/>
        </authorList>
    </citation>
    <scope>NUCLEOTIDE SEQUENCE [LARGE SCALE GENOMIC DNA]</scope>
    <source>
        <strain evidence="2">DSM 6194 / JCM 14653 / NBRC 101360 / PT</strain>
    </source>
</reference>
<dbReference type="EMBL" id="CP000477">
    <property type="protein sequence ID" value="ABK14515.1"/>
    <property type="molecule type" value="Genomic_DNA"/>
</dbReference>
<dbReference type="SUPFAM" id="SSF63829">
    <property type="entry name" value="Calcium-dependent phosphotriesterase"/>
    <property type="match status" value="1"/>
</dbReference>
<dbReference type="GeneID" id="4461876"/>
<gene>
    <name evidence="1" type="ordered locus">Mthe_0725</name>
</gene>
<dbReference type="RefSeq" id="WP_011695911.1">
    <property type="nucleotide sequence ID" value="NC_008553.1"/>
</dbReference>
<sequence>MRVLALVMLLIFVTSLSHAADTLVWSGERPDALISTGDDLYAAIYRAGSDTTEILRVSPDGTVLDRFEIDGRVRGMAISNGELLVSRSDRVTSIRNGSIRDIATGLSNPESIAALGDRIFVAVDGGVLRIDGGEKGTGGTSGEQIFLEIWTVEHGIARTGPGPRIMIDFPTYSLDDGMLRSMVPIDGVEDADLVLGTGISLSGDLGGGASSMLNAVRLPYTAEVPAMETNETDRFGILGIEAGCVHMAHMGEVFRLCPGESRSFTRNASSPGGSLDIVLNTTVTNHGFVHLEMPGGQEEI</sequence>
<dbReference type="HOGENOM" id="CLU_926269_0_0_2"/>
<dbReference type="AlphaFoldDB" id="A0B741"/>